<feature type="domain" description="Sodium/calcium exchanger membrane region" evidence="6">
    <location>
        <begin position="20"/>
        <end position="168"/>
    </location>
</feature>
<evidence type="ECO:0000256" key="1">
    <source>
        <dbReference type="ARBA" id="ARBA00004141"/>
    </source>
</evidence>
<dbReference type="AlphaFoldDB" id="A0A410RU85"/>
<dbReference type="InterPro" id="IPR004481">
    <property type="entry name" value="K/Na/Ca-exchanger"/>
</dbReference>
<dbReference type="InterPro" id="IPR004837">
    <property type="entry name" value="NaCa_Exmemb"/>
</dbReference>
<protein>
    <submittedName>
        <fullName evidence="7">Inner membrane protein YrbG</fullName>
    </submittedName>
</protein>
<dbReference type="Gene3D" id="1.20.1420.30">
    <property type="entry name" value="NCX, central ion-binding region"/>
    <property type="match status" value="1"/>
</dbReference>
<dbReference type="PANTHER" id="PTHR10846">
    <property type="entry name" value="SODIUM/POTASSIUM/CALCIUM EXCHANGER"/>
    <property type="match status" value="1"/>
</dbReference>
<evidence type="ECO:0000256" key="3">
    <source>
        <dbReference type="ARBA" id="ARBA00022989"/>
    </source>
</evidence>
<dbReference type="NCBIfam" id="TIGR00367">
    <property type="entry name" value="calcium/sodium antiporter"/>
    <property type="match status" value="1"/>
</dbReference>
<dbReference type="GO" id="GO:0006874">
    <property type="term" value="P:intracellular calcium ion homeostasis"/>
    <property type="evidence" value="ECO:0007669"/>
    <property type="project" value="TreeGrafter"/>
</dbReference>
<evidence type="ECO:0000259" key="6">
    <source>
        <dbReference type="Pfam" id="PF01699"/>
    </source>
</evidence>
<evidence type="ECO:0000313" key="8">
    <source>
        <dbReference type="Proteomes" id="UP000288758"/>
    </source>
</evidence>
<dbReference type="Proteomes" id="UP000288758">
    <property type="component" value="Chromosome"/>
</dbReference>
<reference evidence="7 8" key="1">
    <citation type="submission" date="2018-12" db="EMBL/GenBank/DDBJ databases">
        <title>Complete Genome Sequence of the Corallopyronin A producing Myxobacterium Corallococcus coralloides B035.</title>
        <authorList>
            <person name="Bouhired S.M."/>
            <person name="Rupp O."/>
            <person name="Blom J."/>
            <person name="Schaeberle T.F."/>
            <person name="Kehraus S."/>
            <person name="Schiefer A."/>
            <person name="Pfarr K."/>
            <person name="Goesmann A."/>
            <person name="Hoerauf A."/>
            <person name="Koenig G.M."/>
        </authorList>
    </citation>
    <scope>NUCLEOTIDE SEQUENCE [LARGE SCALE GENOMIC DNA]</scope>
    <source>
        <strain evidence="7 8">B035</strain>
    </source>
</reference>
<evidence type="ECO:0000256" key="4">
    <source>
        <dbReference type="ARBA" id="ARBA00023136"/>
    </source>
</evidence>
<keyword evidence="3 5" id="KW-1133">Transmembrane helix</keyword>
<feature type="transmembrane region" description="Helical" evidence="5">
    <location>
        <begin position="91"/>
        <end position="110"/>
    </location>
</feature>
<feature type="transmembrane region" description="Helical" evidence="5">
    <location>
        <begin position="297"/>
        <end position="316"/>
    </location>
</feature>
<evidence type="ECO:0000256" key="2">
    <source>
        <dbReference type="ARBA" id="ARBA00022692"/>
    </source>
</evidence>
<sequence length="353" mass="35967">MSGAAAYGYEGVMTSGITESLGLFAAGVVLLLLGGDLLVRGAVALAERHGVPPLTVGLTLVAFGTSAPELALNVAAASSGATALTFGNMTGSSLTNIGMVLGLSALVRPVKVQSSLLRRELPVLLGTVCLLLALCWLPGALGQKGPLGLTRADGAVLLCGFAGFVGMLLRAARQPVRVGAPLAEAVSEAARREPLMSWPLATVMVLGGLALLGIGGNLGEQGAVGAALSLGLSQQLVGLTVVSVATTLPELVTSLMAVRRGQSDMALGNIVGSNIFNLLFILGTAALIRTVPLPPGGTVILLAVLGFTLLLFPLSITFDWTITRPEGLLLFMLYLAFMGWQLWLGLAAPAALP</sequence>
<evidence type="ECO:0000256" key="5">
    <source>
        <dbReference type="SAM" id="Phobius"/>
    </source>
</evidence>
<name>A0A410RU85_CORCK</name>
<proteinExistence type="predicted"/>
<dbReference type="PANTHER" id="PTHR10846:SF8">
    <property type="entry name" value="INNER MEMBRANE PROTEIN YRBG"/>
    <property type="match status" value="1"/>
</dbReference>
<organism evidence="7 8">
    <name type="scientific">Corallococcus coralloides</name>
    <name type="common">Myxococcus coralloides</name>
    <dbReference type="NCBI Taxonomy" id="184914"/>
    <lineage>
        <taxon>Bacteria</taxon>
        <taxon>Pseudomonadati</taxon>
        <taxon>Myxococcota</taxon>
        <taxon>Myxococcia</taxon>
        <taxon>Myxococcales</taxon>
        <taxon>Cystobacterineae</taxon>
        <taxon>Myxococcaceae</taxon>
        <taxon>Corallococcus</taxon>
    </lineage>
</organism>
<accession>A0A410RU85</accession>
<dbReference type="GO" id="GO:0005886">
    <property type="term" value="C:plasma membrane"/>
    <property type="evidence" value="ECO:0007669"/>
    <property type="project" value="TreeGrafter"/>
</dbReference>
<dbReference type="InterPro" id="IPR044880">
    <property type="entry name" value="NCX_ion-bd_dom_sf"/>
</dbReference>
<dbReference type="EMBL" id="CP034669">
    <property type="protein sequence ID" value="QAT85455.1"/>
    <property type="molecule type" value="Genomic_DNA"/>
</dbReference>
<feature type="transmembrane region" description="Helical" evidence="5">
    <location>
        <begin position="122"/>
        <end position="142"/>
    </location>
</feature>
<dbReference type="Pfam" id="PF01699">
    <property type="entry name" value="Na_Ca_ex"/>
    <property type="match status" value="2"/>
</dbReference>
<evidence type="ECO:0000313" key="7">
    <source>
        <dbReference type="EMBL" id="QAT85455.1"/>
    </source>
</evidence>
<feature type="transmembrane region" description="Helical" evidence="5">
    <location>
        <begin position="270"/>
        <end position="291"/>
    </location>
</feature>
<dbReference type="GO" id="GO:0008273">
    <property type="term" value="F:calcium, potassium:sodium antiporter activity"/>
    <property type="evidence" value="ECO:0007669"/>
    <property type="project" value="TreeGrafter"/>
</dbReference>
<feature type="transmembrane region" description="Helical" evidence="5">
    <location>
        <begin position="20"/>
        <end position="39"/>
    </location>
</feature>
<gene>
    <name evidence="7" type="primary">yrbG_2</name>
    <name evidence="7" type="ORF">EJ065_3895</name>
</gene>
<feature type="transmembrane region" description="Helical" evidence="5">
    <location>
        <begin position="195"/>
        <end position="216"/>
    </location>
</feature>
<feature type="transmembrane region" description="Helical" evidence="5">
    <location>
        <begin position="236"/>
        <end position="258"/>
    </location>
</feature>
<keyword evidence="4 5" id="KW-0472">Membrane</keyword>
<feature type="transmembrane region" description="Helical" evidence="5">
    <location>
        <begin position="328"/>
        <end position="352"/>
    </location>
</feature>
<comment type="subcellular location">
    <subcellularLocation>
        <location evidence="1">Membrane</location>
        <topology evidence="1">Multi-pass membrane protein</topology>
    </subcellularLocation>
</comment>
<feature type="domain" description="Sodium/calcium exchanger membrane region" evidence="6">
    <location>
        <begin position="201"/>
        <end position="343"/>
    </location>
</feature>
<keyword evidence="2 5" id="KW-0812">Transmembrane</keyword>
<dbReference type="GO" id="GO:0005262">
    <property type="term" value="F:calcium channel activity"/>
    <property type="evidence" value="ECO:0007669"/>
    <property type="project" value="TreeGrafter"/>
</dbReference>
<feature type="transmembrane region" description="Helical" evidence="5">
    <location>
        <begin position="154"/>
        <end position="172"/>
    </location>
</feature>